<name>A0A8J8GFD3_9BACI</name>
<dbReference type="Proteomes" id="UP000625804">
    <property type="component" value="Unassembled WGS sequence"/>
</dbReference>
<evidence type="ECO:0000256" key="4">
    <source>
        <dbReference type="ARBA" id="ARBA00022729"/>
    </source>
</evidence>
<dbReference type="PANTHER" id="PTHR35789">
    <property type="entry name" value="SPORE GERMINATION PROTEIN B3"/>
    <property type="match status" value="1"/>
</dbReference>
<gene>
    <name evidence="10" type="ORF">HR057_11890</name>
</gene>
<comment type="similarity">
    <text evidence="2">Belongs to the GerABKC lipoprotein family.</text>
</comment>
<dbReference type="InterPro" id="IPR038501">
    <property type="entry name" value="Spore_GerAC_C_sf"/>
</dbReference>
<dbReference type="AlphaFoldDB" id="A0A8J8GFD3"/>
<dbReference type="PROSITE" id="PS51257">
    <property type="entry name" value="PROKAR_LIPOPROTEIN"/>
    <property type="match status" value="1"/>
</dbReference>
<dbReference type="PANTHER" id="PTHR35789:SF1">
    <property type="entry name" value="SPORE GERMINATION PROTEIN B3"/>
    <property type="match status" value="1"/>
</dbReference>
<evidence type="ECO:0000259" key="9">
    <source>
        <dbReference type="Pfam" id="PF25198"/>
    </source>
</evidence>
<keyword evidence="3" id="KW-0309">Germination</keyword>
<dbReference type="InterPro" id="IPR008844">
    <property type="entry name" value="Spore_GerAC-like"/>
</dbReference>
<organism evidence="10 11">
    <name type="scientific">Calidifontibacillus erzurumensis</name>
    <dbReference type="NCBI Taxonomy" id="2741433"/>
    <lineage>
        <taxon>Bacteria</taxon>
        <taxon>Bacillati</taxon>
        <taxon>Bacillota</taxon>
        <taxon>Bacilli</taxon>
        <taxon>Bacillales</taxon>
        <taxon>Bacillaceae</taxon>
        <taxon>Calidifontibacillus/Schinkia group</taxon>
        <taxon>Calidifontibacillus</taxon>
    </lineage>
</organism>
<dbReference type="EMBL" id="JABTTE010000016">
    <property type="protein sequence ID" value="NSL52454.1"/>
    <property type="molecule type" value="Genomic_DNA"/>
</dbReference>
<accession>A0A8J8GFD3</accession>
<evidence type="ECO:0000313" key="10">
    <source>
        <dbReference type="EMBL" id="NSL52454.1"/>
    </source>
</evidence>
<evidence type="ECO:0000256" key="6">
    <source>
        <dbReference type="ARBA" id="ARBA00023139"/>
    </source>
</evidence>
<sequence>MSFFKRGSLLLINFLILILLTGCWDANEPERMIYVHGLGVDYKDDRYYVYLQIINPSSLAKSEATGGEANIHVVVGRGDGKTINDAFFDVYRSTSRRIYWGHLAYIIFSENALKKDGAIVGTLGVISRYHETRYNTWIYGTKEPLFDLLKTLPQLEMSIALSRLTDPKATYRQNSLINPITLRELLIKLNEPPHQVQIPYVKLTKKDKWQTDKEPTQVVEIYGAFFVANNNVKDFIINEINGIRWTNKDATRQEITVNHGPTHVSLLVDQVKVKYKPIIKNGQFIRFQMNVEIISRIREIVKKEPLKKINNKVRKRIENEIKETFVRGLDNDFDIFRLSEKLYRRNVRIWKKIEQNGKIPLNEDSLEVYVKVKIIHGERDRNIPITEKLSD</sequence>
<dbReference type="InterPro" id="IPR046953">
    <property type="entry name" value="Spore_GerAC-like_C"/>
</dbReference>
<protein>
    <submittedName>
        <fullName evidence="10">Ger(X)C family spore germination protein</fullName>
    </submittedName>
</protein>
<feature type="domain" description="Spore germination protein N-terminal" evidence="9">
    <location>
        <begin position="25"/>
        <end position="203"/>
    </location>
</feature>
<feature type="domain" description="Spore germination GerAC-like C-terminal" evidence="8">
    <location>
        <begin position="237"/>
        <end position="376"/>
    </location>
</feature>
<keyword evidence="11" id="KW-1185">Reference proteome</keyword>
<evidence type="ECO:0000256" key="2">
    <source>
        <dbReference type="ARBA" id="ARBA00007886"/>
    </source>
</evidence>
<dbReference type="GO" id="GO:0016020">
    <property type="term" value="C:membrane"/>
    <property type="evidence" value="ECO:0007669"/>
    <property type="project" value="UniProtKB-SubCell"/>
</dbReference>
<dbReference type="RefSeq" id="WP_173731659.1">
    <property type="nucleotide sequence ID" value="NZ_JABTTE010000016.1"/>
</dbReference>
<reference evidence="10" key="1">
    <citation type="submission" date="2020-06" db="EMBL/GenBank/DDBJ databases">
        <title>A novel thermopfilic bacterium from Erzurum, Turkey.</title>
        <authorList>
            <person name="Adiguzel A."/>
            <person name="Ay H."/>
            <person name="Baltaci M.O."/>
        </authorList>
    </citation>
    <scope>NUCLEOTIDE SEQUENCE</scope>
    <source>
        <strain evidence="10">P2</strain>
    </source>
</reference>
<evidence type="ECO:0000256" key="1">
    <source>
        <dbReference type="ARBA" id="ARBA00004635"/>
    </source>
</evidence>
<keyword evidence="5" id="KW-0472">Membrane</keyword>
<evidence type="ECO:0000256" key="5">
    <source>
        <dbReference type="ARBA" id="ARBA00023136"/>
    </source>
</evidence>
<evidence type="ECO:0000259" key="8">
    <source>
        <dbReference type="Pfam" id="PF05504"/>
    </source>
</evidence>
<dbReference type="Pfam" id="PF25198">
    <property type="entry name" value="Spore_GerAC_N"/>
    <property type="match status" value="1"/>
</dbReference>
<evidence type="ECO:0000256" key="7">
    <source>
        <dbReference type="ARBA" id="ARBA00023288"/>
    </source>
</evidence>
<proteinExistence type="inferred from homology"/>
<keyword evidence="4" id="KW-0732">Signal</keyword>
<evidence type="ECO:0000256" key="3">
    <source>
        <dbReference type="ARBA" id="ARBA00022544"/>
    </source>
</evidence>
<dbReference type="GO" id="GO:0009847">
    <property type="term" value="P:spore germination"/>
    <property type="evidence" value="ECO:0007669"/>
    <property type="project" value="InterPro"/>
</dbReference>
<dbReference type="NCBIfam" id="TIGR02887">
    <property type="entry name" value="spore_ger_x_C"/>
    <property type="match status" value="1"/>
</dbReference>
<dbReference type="Pfam" id="PF05504">
    <property type="entry name" value="Spore_GerAC"/>
    <property type="match status" value="1"/>
</dbReference>
<dbReference type="Gene3D" id="3.30.300.210">
    <property type="entry name" value="Nutrient germinant receptor protein C, domain 3"/>
    <property type="match status" value="1"/>
</dbReference>
<comment type="subcellular location">
    <subcellularLocation>
        <location evidence="1">Membrane</location>
        <topology evidence="1">Lipid-anchor</topology>
    </subcellularLocation>
</comment>
<keyword evidence="6" id="KW-0564">Palmitate</keyword>
<dbReference type="InterPro" id="IPR057336">
    <property type="entry name" value="GerAC_N"/>
</dbReference>
<comment type="caution">
    <text evidence="10">The sequence shown here is derived from an EMBL/GenBank/DDBJ whole genome shotgun (WGS) entry which is preliminary data.</text>
</comment>
<evidence type="ECO:0000313" key="11">
    <source>
        <dbReference type="Proteomes" id="UP000625804"/>
    </source>
</evidence>
<keyword evidence="7" id="KW-0449">Lipoprotein</keyword>